<dbReference type="STRING" id="266809.PM03_02200"/>
<dbReference type="AlphaFoldDB" id="A0A0P1F313"/>
<dbReference type="PROSITE" id="PS51257">
    <property type="entry name" value="PROKAR_LIPOPROTEIN"/>
    <property type="match status" value="1"/>
</dbReference>
<proteinExistence type="predicted"/>
<name>A0A0P1F313_9RHOB</name>
<accession>A0A0P1F313</accession>
<dbReference type="EMBL" id="CYRX01000033">
    <property type="protein sequence ID" value="CUH62045.1"/>
    <property type="molecule type" value="Genomic_DNA"/>
</dbReference>
<protein>
    <recommendedName>
        <fullName evidence="3">Lipoprotein</fullName>
    </recommendedName>
</protein>
<dbReference type="eggNOG" id="ENOG5032Y67">
    <property type="taxonomic scope" value="Bacteria"/>
</dbReference>
<organism evidence="1 2">
    <name type="scientific">Thalassobacter stenotrophicus</name>
    <dbReference type="NCBI Taxonomy" id="266809"/>
    <lineage>
        <taxon>Bacteria</taxon>
        <taxon>Pseudomonadati</taxon>
        <taxon>Pseudomonadota</taxon>
        <taxon>Alphaproteobacteria</taxon>
        <taxon>Rhodobacterales</taxon>
        <taxon>Roseobacteraceae</taxon>
        <taxon>Thalassobacter</taxon>
    </lineage>
</organism>
<gene>
    <name evidence="1" type="ORF">THS5294_03359</name>
</gene>
<evidence type="ECO:0000313" key="1">
    <source>
        <dbReference type="EMBL" id="CUH62045.1"/>
    </source>
</evidence>
<dbReference type="Proteomes" id="UP000051298">
    <property type="component" value="Unassembled WGS sequence"/>
</dbReference>
<evidence type="ECO:0008006" key="3">
    <source>
        <dbReference type="Google" id="ProtNLM"/>
    </source>
</evidence>
<reference evidence="1 2" key="1">
    <citation type="submission" date="2015-09" db="EMBL/GenBank/DDBJ databases">
        <authorList>
            <consortium name="Swine Surveillance"/>
        </authorList>
    </citation>
    <scope>NUCLEOTIDE SEQUENCE [LARGE SCALE GENOMIC DNA]</scope>
    <source>
        <strain evidence="1 2">CECT 5294</strain>
    </source>
</reference>
<sequence length="119" mass="12984">MIRALVIAFLVASLSGCGWFGIGQDRALRSERVLFDGIRFRTDVDSTSQDRRDFTVDVRGASRSLAGAQEAGEFEAVKYCLGVFGGSDIAWTQSPYQELEALELGANDTLTIAGRCTKR</sequence>
<dbReference type="RefSeq" id="WP_058124586.1">
    <property type="nucleotide sequence ID" value="NZ_CP107618.1"/>
</dbReference>
<evidence type="ECO:0000313" key="2">
    <source>
        <dbReference type="Proteomes" id="UP000051298"/>
    </source>
</evidence>